<dbReference type="SMART" id="SM01005">
    <property type="entry name" value="Ala_racemase_C"/>
    <property type="match status" value="1"/>
</dbReference>
<dbReference type="PROSITE" id="PS00395">
    <property type="entry name" value="ALANINE_RACEMASE"/>
    <property type="match status" value="1"/>
</dbReference>
<dbReference type="PRINTS" id="PR00992">
    <property type="entry name" value="ALARACEMASE"/>
</dbReference>
<dbReference type="EMBL" id="JBEWLY010000017">
    <property type="protein sequence ID" value="MET1756005.1"/>
    <property type="molecule type" value="Genomic_DNA"/>
</dbReference>
<keyword evidence="5" id="KW-0663">Pyridoxal phosphate</keyword>
<sequence>MMPDTRLAPPPAALRLAIDRDALRGNWRELKRLSGAASAGAAVKANGYGLGARGIVPELLQAGCRDFFVAHAGEAASLLDLIDPAALSVLHGPVSDADAQWLKAVGVKPVINSLVQARRWHDVGGGRCDLMVDTGINRLGLPMTELGDEAVSSLEVDVLLSHLAAAEEESPLNALQLGRWREARAVVPHRRASLANSAGIALGAEYHGDLTRPGLALYGGIPCEALRGVIRQVVRPQAAIMQVREIGPGEAVGYNATYVAQQPMRVGTIALGYADGYLRCWSGKGLLRAGGSVLPVLGRVSMDMTVIDLGNAPDLKEGDWVEAGYHLPDAAIASGLSQYELLTLLGARFQR</sequence>
<evidence type="ECO:0000256" key="3">
    <source>
        <dbReference type="ARBA" id="ARBA00007880"/>
    </source>
</evidence>
<evidence type="ECO:0000259" key="7">
    <source>
        <dbReference type="SMART" id="SM01005"/>
    </source>
</evidence>
<comment type="caution">
    <text evidence="8">The sequence shown here is derived from an EMBL/GenBank/DDBJ whole genome shotgun (WGS) entry which is preliminary data.</text>
</comment>
<dbReference type="InterPro" id="IPR029066">
    <property type="entry name" value="PLP-binding_barrel"/>
</dbReference>
<organism evidence="8 9">
    <name type="scientific">Novosphingobium kalidii</name>
    <dbReference type="NCBI Taxonomy" id="3230299"/>
    <lineage>
        <taxon>Bacteria</taxon>
        <taxon>Pseudomonadati</taxon>
        <taxon>Pseudomonadota</taxon>
        <taxon>Alphaproteobacteria</taxon>
        <taxon>Sphingomonadales</taxon>
        <taxon>Sphingomonadaceae</taxon>
        <taxon>Novosphingobium</taxon>
    </lineage>
</organism>
<evidence type="ECO:0000313" key="8">
    <source>
        <dbReference type="EMBL" id="MET1756005.1"/>
    </source>
</evidence>
<proteinExistence type="inferred from homology"/>
<comment type="cofactor">
    <cofactor evidence="2">
        <name>pyridoxal 5'-phosphate</name>
        <dbReference type="ChEBI" id="CHEBI:597326"/>
    </cofactor>
</comment>
<dbReference type="Gene3D" id="3.20.20.10">
    <property type="entry name" value="Alanine racemase"/>
    <property type="match status" value="1"/>
</dbReference>
<evidence type="ECO:0000256" key="1">
    <source>
        <dbReference type="ARBA" id="ARBA00000316"/>
    </source>
</evidence>
<dbReference type="RefSeq" id="WP_353984495.1">
    <property type="nucleotide sequence ID" value="NZ_JBEWLY010000017.1"/>
</dbReference>
<dbReference type="InterPro" id="IPR000821">
    <property type="entry name" value="Ala_racemase"/>
</dbReference>
<keyword evidence="9" id="KW-1185">Reference proteome</keyword>
<keyword evidence="6 8" id="KW-0413">Isomerase</keyword>
<evidence type="ECO:0000256" key="2">
    <source>
        <dbReference type="ARBA" id="ARBA00001933"/>
    </source>
</evidence>
<evidence type="ECO:0000313" key="9">
    <source>
        <dbReference type="Proteomes" id="UP001548713"/>
    </source>
</evidence>
<dbReference type="EC" id="5.1.1.1" evidence="4"/>
<name>A0ABV2D2A7_9SPHN</name>
<dbReference type="SUPFAM" id="SSF51419">
    <property type="entry name" value="PLP-binding barrel"/>
    <property type="match status" value="1"/>
</dbReference>
<dbReference type="InterPro" id="IPR009006">
    <property type="entry name" value="Ala_racemase/Decarboxylase_C"/>
</dbReference>
<dbReference type="Gene3D" id="2.40.37.10">
    <property type="entry name" value="Lyase, Ornithine Decarboxylase, Chain A, domain 1"/>
    <property type="match status" value="1"/>
</dbReference>
<dbReference type="Pfam" id="PF01168">
    <property type="entry name" value="Ala_racemase_N"/>
    <property type="match status" value="1"/>
</dbReference>
<comment type="catalytic activity">
    <reaction evidence="1">
        <text>L-alanine = D-alanine</text>
        <dbReference type="Rhea" id="RHEA:20249"/>
        <dbReference type="ChEBI" id="CHEBI:57416"/>
        <dbReference type="ChEBI" id="CHEBI:57972"/>
        <dbReference type="EC" id="5.1.1.1"/>
    </reaction>
</comment>
<gene>
    <name evidence="8" type="ORF">ABVV53_11130</name>
</gene>
<feature type="domain" description="Alanine racemase C-terminal" evidence="7">
    <location>
        <begin position="233"/>
        <end position="351"/>
    </location>
</feature>
<reference evidence="8 9" key="1">
    <citation type="submission" date="2024-07" db="EMBL/GenBank/DDBJ databases">
        <title>Novosphingobium kalidii RD2P27.</title>
        <authorList>
            <person name="Sun J.-Q."/>
        </authorList>
    </citation>
    <scope>NUCLEOTIDE SEQUENCE [LARGE SCALE GENOMIC DNA]</scope>
    <source>
        <strain evidence="8 9">RD2P27</strain>
    </source>
</reference>
<comment type="similarity">
    <text evidence="3">Belongs to the alanine racemase family.</text>
</comment>
<dbReference type="Pfam" id="PF00842">
    <property type="entry name" value="Ala_racemase_C"/>
    <property type="match status" value="1"/>
</dbReference>
<dbReference type="InterPro" id="IPR011079">
    <property type="entry name" value="Ala_racemase_C"/>
</dbReference>
<dbReference type="CDD" id="cd00430">
    <property type="entry name" value="PLPDE_III_AR"/>
    <property type="match status" value="1"/>
</dbReference>
<evidence type="ECO:0000256" key="6">
    <source>
        <dbReference type="ARBA" id="ARBA00023235"/>
    </source>
</evidence>
<dbReference type="InterPro" id="IPR001608">
    <property type="entry name" value="Ala_racemase_N"/>
</dbReference>
<accession>A0ABV2D2A7</accession>
<dbReference type="PANTHER" id="PTHR30511:SF0">
    <property type="entry name" value="ALANINE RACEMASE, CATABOLIC-RELATED"/>
    <property type="match status" value="1"/>
</dbReference>
<dbReference type="SUPFAM" id="SSF50621">
    <property type="entry name" value="Alanine racemase C-terminal domain-like"/>
    <property type="match status" value="1"/>
</dbReference>
<protein>
    <recommendedName>
        <fullName evidence="4">alanine racemase</fullName>
        <ecNumber evidence="4">5.1.1.1</ecNumber>
    </recommendedName>
</protein>
<evidence type="ECO:0000256" key="4">
    <source>
        <dbReference type="ARBA" id="ARBA00013089"/>
    </source>
</evidence>
<dbReference type="PANTHER" id="PTHR30511">
    <property type="entry name" value="ALANINE RACEMASE"/>
    <property type="match status" value="1"/>
</dbReference>
<dbReference type="Proteomes" id="UP001548713">
    <property type="component" value="Unassembled WGS sequence"/>
</dbReference>
<dbReference type="GO" id="GO:0008784">
    <property type="term" value="F:alanine racemase activity"/>
    <property type="evidence" value="ECO:0007669"/>
    <property type="project" value="UniProtKB-EC"/>
</dbReference>
<evidence type="ECO:0000256" key="5">
    <source>
        <dbReference type="ARBA" id="ARBA00022898"/>
    </source>
</evidence>
<dbReference type="InterPro" id="IPR020622">
    <property type="entry name" value="Ala_racemase_pyridoxalP-BS"/>
</dbReference>